<dbReference type="HOGENOM" id="CLU_011260_2_0_6"/>
<dbReference type="PANTHER" id="PTHR43065">
    <property type="entry name" value="SENSOR HISTIDINE KINASE"/>
    <property type="match status" value="1"/>
</dbReference>
<evidence type="ECO:0000313" key="13">
    <source>
        <dbReference type="Proteomes" id="UP000001558"/>
    </source>
</evidence>
<dbReference type="AlphaFoldDB" id="A3QAI4"/>
<keyword evidence="13" id="KW-1185">Reference proteome</keyword>
<reference evidence="12 13" key="1">
    <citation type="submission" date="2007-03" db="EMBL/GenBank/DDBJ databases">
        <title>Complete sequence of Shewanella loihica PV-4.</title>
        <authorList>
            <consortium name="US DOE Joint Genome Institute"/>
            <person name="Copeland A."/>
            <person name="Lucas S."/>
            <person name="Lapidus A."/>
            <person name="Barry K."/>
            <person name="Detter J.C."/>
            <person name="Glavina del Rio T."/>
            <person name="Hammon N."/>
            <person name="Israni S."/>
            <person name="Dalin E."/>
            <person name="Tice H."/>
            <person name="Pitluck S."/>
            <person name="Chain P."/>
            <person name="Malfatti S."/>
            <person name="Shin M."/>
            <person name="Vergez L."/>
            <person name="Schmutz J."/>
            <person name="Larimer F."/>
            <person name="Land M."/>
            <person name="Hauser L."/>
            <person name="Kyrpides N."/>
            <person name="Mikhailova N."/>
            <person name="Romine M.F."/>
            <person name="Serres G."/>
            <person name="Fredrickson J."/>
            <person name="Tiedje J."/>
            <person name="Richardson P."/>
        </authorList>
    </citation>
    <scope>NUCLEOTIDE SEQUENCE [LARGE SCALE GENOMIC DNA]</scope>
    <source>
        <strain evidence="13">ATCC BAA-1088 / PV-4</strain>
    </source>
</reference>
<dbReference type="EC" id="2.7.13.3" evidence="2"/>
<feature type="domain" description="Histidine kinase" evidence="11">
    <location>
        <begin position="397"/>
        <end position="619"/>
    </location>
</feature>
<gene>
    <name evidence="12" type="ordered locus">Shew_0610</name>
</gene>
<dbReference type="SUPFAM" id="SSF53850">
    <property type="entry name" value="Periplasmic binding protein-like II"/>
    <property type="match status" value="1"/>
</dbReference>
<keyword evidence="6 12" id="KW-0418">Kinase</keyword>
<evidence type="ECO:0000256" key="1">
    <source>
        <dbReference type="ARBA" id="ARBA00000085"/>
    </source>
</evidence>
<dbReference type="PROSITE" id="PS50109">
    <property type="entry name" value="HIS_KIN"/>
    <property type="match status" value="1"/>
</dbReference>
<dbReference type="OrthoDB" id="1931120at2"/>
<evidence type="ECO:0000256" key="7">
    <source>
        <dbReference type="ARBA" id="ARBA00022840"/>
    </source>
</evidence>
<feature type="transmembrane region" description="Helical" evidence="9">
    <location>
        <begin position="339"/>
        <end position="357"/>
    </location>
</feature>
<evidence type="ECO:0000313" key="12">
    <source>
        <dbReference type="EMBL" id="ABO22482.1"/>
    </source>
</evidence>
<evidence type="ECO:0000256" key="9">
    <source>
        <dbReference type="SAM" id="Phobius"/>
    </source>
</evidence>
<dbReference type="eggNOG" id="COG4191">
    <property type="taxonomic scope" value="Bacteria"/>
</dbReference>
<organism evidence="12 13">
    <name type="scientific">Shewanella loihica (strain ATCC BAA-1088 / PV-4)</name>
    <dbReference type="NCBI Taxonomy" id="323850"/>
    <lineage>
        <taxon>Bacteria</taxon>
        <taxon>Pseudomonadati</taxon>
        <taxon>Pseudomonadota</taxon>
        <taxon>Gammaproteobacteria</taxon>
        <taxon>Alteromonadales</taxon>
        <taxon>Shewanellaceae</taxon>
        <taxon>Shewanella</taxon>
    </lineage>
</organism>
<evidence type="ECO:0000256" key="3">
    <source>
        <dbReference type="ARBA" id="ARBA00022553"/>
    </source>
</evidence>
<evidence type="ECO:0000256" key="10">
    <source>
        <dbReference type="SAM" id="SignalP"/>
    </source>
</evidence>
<dbReference type="SMART" id="SM00387">
    <property type="entry name" value="HATPase_c"/>
    <property type="match status" value="1"/>
</dbReference>
<dbReference type="CDD" id="cd00082">
    <property type="entry name" value="HisKA"/>
    <property type="match status" value="1"/>
</dbReference>
<evidence type="ECO:0000256" key="8">
    <source>
        <dbReference type="ARBA" id="ARBA00023012"/>
    </source>
</evidence>
<accession>A3QAI4</accession>
<evidence type="ECO:0000259" key="11">
    <source>
        <dbReference type="PROSITE" id="PS50109"/>
    </source>
</evidence>
<feature type="signal peptide" evidence="10">
    <location>
        <begin position="1"/>
        <end position="39"/>
    </location>
</feature>
<dbReference type="PANTHER" id="PTHR43065:SF10">
    <property type="entry name" value="PEROXIDE STRESS-ACTIVATED HISTIDINE KINASE MAK3"/>
    <property type="match status" value="1"/>
</dbReference>
<keyword evidence="9" id="KW-0812">Transmembrane</keyword>
<dbReference type="EMBL" id="CP000606">
    <property type="protein sequence ID" value="ABO22482.1"/>
    <property type="molecule type" value="Genomic_DNA"/>
</dbReference>
<evidence type="ECO:0000256" key="6">
    <source>
        <dbReference type="ARBA" id="ARBA00022777"/>
    </source>
</evidence>
<evidence type="ECO:0000256" key="2">
    <source>
        <dbReference type="ARBA" id="ARBA00012438"/>
    </source>
</evidence>
<dbReference type="Pfam" id="PF12974">
    <property type="entry name" value="Phosphonate-bd"/>
    <property type="match status" value="1"/>
</dbReference>
<dbReference type="Pfam" id="PF02518">
    <property type="entry name" value="HATPase_c"/>
    <property type="match status" value="1"/>
</dbReference>
<protein>
    <recommendedName>
        <fullName evidence="2">histidine kinase</fullName>
        <ecNumber evidence="2">2.7.13.3</ecNumber>
    </recommendedName>
</protein>
<dbReference type="Gene3D" id="1.10.287.130">
    <property type="match status" value="1"/>
</dbReference>
<dbReference type="InterPro" id="IPR005467">
    <property type="entry name" value="His_kinase_dom"/>
</dbReference>
<keyword evidence="9" id="KW-1133">Transmembrane helix</keyword>
<feature type="chain" id="PRO_5002657516" description="histidine kinase" evidence="10">
    <location>
        <begin position="40"/>
        <end position="626"/>
    </location>
</feature>
<keyword evidence="5" id="KW-0547">Nucleotide-binding</keyword>
<evidence type="ECO:0000256" key="5">
    <source>
        <dbReference type="ARBA" id="ARBA00022741"/>
    </source>
</evidence>
<dbReference type="RefSeq" id="WP_011864416.1">
    <property type="nucleotide sequence ID" value="NC_009092.1"/>
</dbReference>
<dbReference type="STRING" id="323850.Shew_0610"/>
<dbReference type="GO" id="GO:0005524">
    <property type="term" value="F:ATP binding"/>
    <property type="evidence" value="ECO:0007669"/>
    <property type="project" value="UniProtKB-KW"/>
</dbReference>
<dbReference type="InterPro" id="IPR036097">
    <property type="entry name" value="HisK_dim/P_sf"/>
</dbReference>
<dbReference type="InterPro" id="IPR003594">
    <property type="entry name" value="HATPase_dom"/>
</dbReference>
<dbReference type="InterPro" id="IPR036890">
    <property type="entry name" value="HATPase_C_sf"/>
</dbReference>
<keyword evidence="3" id="KW-0597">Phosphoprotein</keyword>
<dbReference type="eggNOG" id="COG3221">
    <property type="taxonomic scope" value="Bacteria"/>
</dbReference>
<dbReference type="SMART" id="SM00388">
    <property type="entry name" value="HisKA"/>
    <property type="match status" value="1"/>
</dbReference>
<keyword evidence="10" id="KW-0732">Signal</keyword>
<evidence type="ECO:0000256" key="4">
    <source>
        <dbReference type="ARBA" id="ARBA00022679"/>
    </source>
</evidence>
<dbReference type="InterPro" id="IPR003661">
    <property type="entry name" value="HisK_dim/P_dom"/>
</dbReference>
<dbReference type="GO" id="GO:0000155">
    <property type="term" value="F:phosphorelay sensor kinase activity"/>
    <property type="evidence" value="ECO:0007669"/>
    <property type="project" value="InterPro"/>
</dbReference>
<comment type="catalytic activity">
    <reaction evidence="1">
        <text>ATP + protein L-histidine = ADP + protein N-phospho-L-histidine.</text>
        <dbReference type="EC" id="2.7.13.3"/>
    </reaction>
</comment>
<keyword evidence="4 12" id="KW-0808">Transferase</keyword>
<name>A3QAI4_SHELP</name>
<dbReference type="Gene3D" id="3.40.190.10">
    <property type="entry name" value="Periplasmic binding protein-like II"/>
    <property type="match status" value="2"/>
</dbReference>
<dbReference type="SUPFAM" id="SSF47384">
    <property type="entry name" value="Homodimeric domain of signal transducing histidine kinase"/>
    <property type="match status" value="1"/>
</dbReference>
<dbReference type="KEGG" id="slo:Shew_0610"/>
<keyword evidence="8" id="KW-0902">Two-component regulatory system</keyword>
<dbReference type="Proteomes" id="UP000001558">
    <property type="component" value="Chromosome"/>
</dbReference>
<keyword evidence="9" id="KW-0472">Membrane</keyword>
<sequence length="626" mass="69503" precursor="true">MKGRLGYWLKSCLRAGWLNLCISGLFASSLLLFSQLALAATPETSSDDLIHFRVGVLANHGVQKGIERWQPMMDHLSQEVPGTHFEVVPVDFDEMSRQLLAHELQFIVTNPGQYFNLSSNFPLSWLATMKSHMHGGATFAIGSTIIVRADSQIYTLKDLEGKHLVASDPQALGGYQAAIGLLHKMGYNPENYFGSLRFLGFPLEPIVYQVRDGTVDAAITPFCTLEEMIQDGLVKKEDFRVIHPTMPAGYECLVSTQLYPNWSFAAADTVPPAITQKITQALYALGPDHPAAIQAKTLGWTAPISQLKVIKLFKELQLKAPPPPLHYTVLKWMEKNKEWGLALLLLFLVSTVYHLWLEYKFRQKSDFLIDTERQLKDKALQVERMKSAAILGEIGSGLAHELNQPIAAITQYSEGGMMQLNSRGDADSDLYELLAKINAQSARAGAVVHRIRGLLKRRKSQYEALSLDEVVTNTLALFRREFQQQGIVLTQEVRGEPYSLFGDAVGLSQVLVNLIKNSLDAMAEMKPDREKRLLLTLEYGAQQATLKLVDNGPGLKGKAQDLMASFYSTKDDGLGLGLAICCDVMRQHKGLFTIDNCANHADLPWREGCVVSLSLPRNLGTCERGS</sequence>
<proteinExistence type="predicted"/>
<dbReference type="SUPFAM" id="SSF55874">
    <property type="entry name" value="ATPase domain of HSP90 chaperone/DNA topoisomerase II/histidine kinase"/>
    <property type="match status" value="1"/>
</dbReference>
<keyword evidence="7" id="KW-0067">ATP-binding</keyword>
<dbReference type="Gene3D" id="3.30.565.10">
    <property type="entry name" value="Histidine kinase-like ATPase, C-terminal domain"/>
    <property type="match status" value="1"/>
</dbReference>